<reference evidence="13 14" key="1">
    <citation type="submission" date="2020-10" db="EMBL/GenBank/DDBJ databases">
        <title>Chromosome-scale genome assembly of the Allis shad, Alosa alosa.</title>
        <authorList>
            <person name="Margot Z."/>
            <person name="Christophe K."/>
            <person name="Cabau C."/>
            <person name="Louis A."/>
            <person name="Berthelot C."/>
            <person name="Parey E."/>
            <person name="Roest Crollius H."/>
            <person name="Montfort J."/>
            <person name="Robinson-Rechavi M."/>
            <person name="Bucao C."/>
            <person name="Bouchez O."/>
            <person name="Gislard M."/>
            <person name="Lluch J."/>
            <person name="Milhes M."/>
            <person name="Lampietro C."/>
            <person name="Lopez Roques C."/>
            <person name="Donnadieu C."/>
            <person name="Braasch I."/>
            <person name="Desvignes T."/>
            <person name="Postlethwait J."/>
            <person name="Bobe J."/>
            <person name="Guiguen Y."/>
        </authorList>
    </citation>
    <scope>NUCLEOTIDE SEQUENCE [LARGE SCALE GENOMIC DNA]</scope>
    <source>
        <strain evidence="13">M-15738</strain>
        <tissue evidence="13">Blood</tissue>
    </source>
</reference>
<dbReference type="Gene3D" id="2.30.29.30">
    <property type="entry name" value="Pleckstrin-homology domain (PH domain)/Phosphotyrosine-binding domain (PTB)"/>
    <property type="match status" value="1"/>
</dbReference>
<evidence type="ECO:0000256" key="5">
    <source>
        <dbReference type="ARBA" id="ARBA00022553"/>
    </source>
</evidence>
<comment type="caution">
    <text evidence="13">The sequence shown here is derived from an EMBL/GenBank/DDBJ whole genome shotgun (WGS) entry which is preliminary data.</text>
</comment>
<feature type="compositionally biased region" description="Polar residues" evidence="11">
    <location>
        <begin position="261"/>
        <end position="270"/>
    </location>
</feature>
<name>A0AAV6FXK9_9TELE</name>
<feature type="compositionally biased region" description="Pro residues" evidence="11">
    <location>
        <begin position="271"/>
        <end position="285"/>
    </location>
</feature>
<keyword evidence="14" id="KW-1185">Reference proteome</keyword>
<dbReference type="GO" id="GO:0140933">
    <property type="term" value="F:5'-(N(7)-methylguanosine 5'-triphospho)-[mRNA] hydrolase activity"/>
    <property type="evidence" value="ECO:0007669"/>
    <property type="project" value="UniProtKB-EC"/>
</dbReference>
<keyword evidence="4" id="KW-0963">Cytoplasm</keyword>
<evidence type="ECO:0000256" key="6">
    <source>
        <dbReference type="ARBA" id="ARBA00022801"/>
    </source>
</evidence>
<dbReference type="SUPFAM" id="SSF50729">
    <property type="entry name" value="PH domain-like"/>
    <property type="match status" value="1"/>
</dbReference>
<dbReference type="EMBL" id="JADWDJ010000017">
    <property type="protein sequence ID" value="KAG5267174.1"/>
    <property type="molecule type" value="Genomic_DNA"/>
</dbReference>
<dbReference type="AlphaFoldDB" id="A0AAV6FXK9"/>
<evidence type="ECO:0000259" key="12">
    <source>
        <dbReference type="Pfam" id="PF16741"/>
    </source>
</evidence>
<keyword evidence="8" id="KW-0539">Nucleus</keyword>
<evidence type="ECO:0000256" key="2">
    <source>
        <dbReference type="ARBA" id="ARBA00004496"/>
    </source>
</evidence>
<dbReference type="InterPro" id="IPR011993">
    <property type="entry name" value="PH-like_dom_sf"/>
</dbReference>
<evidence type="ECO:0000256" key="8">
    <source>
        <dbReference type="ARBA" id="ARBA00023242"/>
    </source>
</evidence>
<dbReference type="GO" id="GO:0003729">
    <property type="term" value="F:mRNA binding"/>
    <property type="evidence" value="ECO:0007669"/>
    <property type="project" value="TreeGrafter"/>
</dbReference>
<evidence type="ECO:0000256" key="1">
    <source>
        <dbReference type="ARBA" id="ARBA00004123"/>
    </source>
</evidence>
<feature type="region of interest" description="Disordered" evidence="11">
    <location>
        <begin position="174"/>
        <end position="356"/>
    </location>
</feature>
<evidence type="ECO:0000313" key="13">
    <source>
        <dbReference type="EMBL" id="KAG5267174.1"/>
    </source>
</evidence>
<dbReference type="Proteomes" id="UP000823561">
    <property type="component" value="Chromosome 17"/>
</dbReference>
<dbReference type="PANTHER" id="PTHR16290">
    <property type="entry name" value="TRANSCRIPTION FACTOR SMIF DECAPPING ENZYME DCP1"/>
    <property type="match status" value="1"/>
</dbReference>
<feature type="compositionally biased region" description="Basic and acidic residues" evidence="11">
    <location>
        <begin position="207"/>
        <end position="221"/>
    </location>
</feature>
<dbReference type="EC" id="3.6.1.62" evidence="9"/>
<feature type="region of interest" description="Disordered" evidence="11">
    <location>
        <begin position="498"/>
        <end position="554"/>
    </location>
</feature>
<dbReference type="GO" id="GO:0031087">
    <property type="term" value="P:deadenylation-independent decapping of nuclear-transcribed mRNA"/>
    <property type="evidence" value="ECO:0007669"/>
    <property type="project" value="TreeGrafter"/>
</dbReference>
<dbReference type="GO" id="GO:0000290">
    <property type="term" value="P:deadenylation-dependent decapping of nuclear-transcribed mRNA"/>
    <property type="evidence" value="ECO:0007669"/>
    <property type="project" value="InterPro"/>
</dbReference>
<dbReference type="GO" id="GO:0005634">
    <property type="term" value="C:nucleus"/>
    <property type="evidence" value="ECO:0007669"/>
    <property type="project" value="UniProtKB-SubCell"/>
</dbReference>
<feature type="region of interest" description="Disordered" evidence="11">
    <location>
        <begin position="566"/>
        <end position="601"/>
    </location>
</feature>
<feature type="compositionally biased region" description="Gly residues" evidence="11">
    <location>
        <begin position="302"/>
        <end position="313"/>
    </location>
</feature>
<dbReference type="GO" id="GO:0000184">
    <property type="term" value="P:nuclear-transcribed mRNA catabolic process, nonsense-mediated decay"/>
    <property type="evidence" value="ECO:0007669"/>
    <property type="project" value="UniProtKB-KW"/>
</dbReference>
<keyword evidence="6" id="KW-0378">Hydrolase</keyword>
<evidence type="ECO:0000256" key="11">
    <source>
        <dbReference type="SAM" id="MobiDB-lite"/>
    </source>
</evidence>
<gene>
    <name evidence="13" type="ORF">AALO_G00218830</name>
</gene>
<proteinExistence type="inferred from homology"/>
<dbReference type="Pfam" id="PF16741">
    <property type="entry name" value="mRNA_decap_C"/>
    <property type="match status" value="1"/>
</dbReference>
<dbReference type="InterPro" id="IPR031953">
    <property type="entry name" value="mRNA_decap_C"/>
</dbReference>
<evidence type="ECO:0000256" key="3">
    <source>
        <dbReference type="ARBA" id="ARBA00008778"/>
    </source>
</evidence>
<comment type="catalytic activity">
    <reaction evidence="10">
        <text>a 5'-end (N(7)-methyl 5'-triphosphoguanosine)-ribonucleoside in mRNA + H2O = N(7)-methyl-GDP + a 5'-end phospho-ribonucleoside in mRNA + 2 H(+)</text>
        <dbReference type="Rhea" id="RHEA:67484"/>
        <dbReference type="Rhea" id="RHEA-COMP:15692"/>
        <dbReference type="Rhea" id="RHEA-COMP:17167"/>
        <dbReference type="ChEBI" id="CHEBI:15377"/>
        <dbReference type="ChEBI" id="CHEBI:15378"/>
        <dbReference type="ChEBI" id="CHEBI:63714"/>
        <dbReference type="ChEBI" id="CHEBI:138282"/>
        <dbReference type="ChEBI" id="CHEBI:156461"/>
        <dbReference type="EC" id="3.6.1.62"/>
    </reaction>
    <physiologicalReaction direction="left-to-right" evidence="10">
        <dbReference type="Rhea" id="RHEA:67485"/>
    </physiologicalReaction>
</comment>
<evidence type="ECO:0000256" key="4">
    <source>
        <dbReference type="ARBA" id="ARBA00022490"/>
    </source>
</evidence>
<feature type="compositionally biased region" description="Polar residues" evidence="11">
    <location>
        <begin position="286"/>
        <end position="301"/>
    </location>
</feature>
<comment type="subcellular location">
    <subcellularLocation>
        <location evidence="2">Cytoplasm</location>
    </subcellularLocation>
    <subcellularLocation>
        <location evidence="1">Nucleus</location>
    </subcellularLocation>
</comment>
<evidence type="ECO:0000313" key="14">
    <source>
        <dbReference type="Proteomes" id="UP000823561"/>
    </source>
</evidence>
<evidence type="ECO:0000256" key="9">
    <source>
        <dbReference type="ARBA" id="ARBA00026102"/>
    </source>
</evidence>
<feature type="compositionally biased region" description="Low complexity" evidence="11">
    <location>
        <begin position="498"/>
        <end position="513"/>
    </location>
</feature>
<dbReference type="Pfam" id="PF06058">
    <property type="entry name" value="DCP1"/>
    <property type="match status" value="1"/>
</dbReference>
<accession>A0AAV6FXK9</accession>
<dbReference type="InterPro" id="IPR010334">
    <property type="entry name" value="Dcp1"/>
</dbReference>
<dbReference type="FunFam" id="2.30.29.30:FF:000097">
    <property type="entry name" value="Putative mRNA-decapping enzyme 1A"/>
    <property type="match status" value="1"/>
</dbReference>
<evidence type="ECO:0000256" key="10">
    <source>
        <dbReference type="ARBA" id="ARBA00047661"/>
    </source>
</evidence>
<keyword evidence="5" id="KW-0597">Phosphoprotein</keyword>
<dbReference type="Gene3D" id="6.10.140.2030">
    <property type="match status" value="1"/>
</dbReference>
<dbReference type="GO" id="GO:0008047">
    <property type="term" value="F:enzyme activator activity"/>
    <property type="evidence" value="ECO:0007669"/>
    <property type="project" value="InterPro"/>
</dbReference>
<comment type="similarity">
    <text evidence="3">Belongs to the DCP1 family.</text>
</comment>
<sequence>MTASTTGGSCLTAKGLDISLAALQRQDPYINNIVDVASQVALYTFNSKTNEWEKTDVEGTLFVYTRLASPRHGFTIMNRLSMENLTEPITKDLDFQLQDPFLLYRNARLSIHGIWFYDKTDCQRIADLMKNLTRQEHQLHQQQKCGWVSPRALDTSQARGVDILQMLTKARSEYDKGKVSSEPLEIGGGGGVIHDNPHLVKPIPLKPSERQRMLQHQDGDSKPISLVSLFGSQPLPSFPQPHHQQQPQTGPLVQQPHTGPPAQSHQQQPHTGPPVQQPHTGPPVQQPHTGPPAQSHQQQPHTGGGSGRPGAGGRPAVARSLSYDDPSAQAVPVSPGGGPLMGAPPPPSSSSAAAGVPQPCPAIQMLMSGLRGAPEMQLLADSPDKRVCENGLQRGGGDPLQKLFPNPLLSILPRCPPPRLYLPRCPPPRLYLPRCPPPRLYLPVLPRAPPHLPSGTSAVSSGVLPTAQAGSGVLPAQGGTGVVSPHELLQRLQLVQQEQNQEQNQNQHQSQHQASESTRPPLAPCFHQNQHQARSTEADSAVLTGPSSSQHFQGVPAAVGPTLLMSPSVFSQTKPPRGAEEPSCPQTPRLPPPAPEEPRTLSRTQLQATLVHLLQNDSSFLDVIYEAYVSRFAKDASQPRY</sequence>
<dbReference type="CDD" id="cd09804">
    <property type="entry name" value="Dcp1"/>
    <property type="match status" value="1"/>
</dbReference>
<feature type="domain" description="mRNA-decapping enzyme C-terminal" evidence="12">
    <location>
        <begin position="599"/>
        <end position="637"/>
    </location>
</feature>
<organism evidence="13 14">
    <name type="scientific">Alosa alosa</name>
    <name type="common">allis shad</name>
    <dbReference type="NCBI Taxonomy" id="278164"/>
    <lineage>
        <taxon>Eukaryota</taxon>
        <taxon>Metazoa</taxon>
        <taxon>Chordata</taxon>
        <taxon>Craniata</taxon>
        <taxon>Vertebrata</taxon>
        <taxon>Euteleostomi</taxon>
        <taxon>Actinopterygii</taxon>
        <taxon>Neopterygii</taxon>
        <taxon>Teleostei</taxon>
        <taxon>Clupei</taxon>
        <taxon>Clupeiformes</taxon>
        <taxon>Clupeoidei</taxon>
        <taxon>Clupeidae</taxon>
        <taxon>Alosa</taxon>
    </lineage>
</organism>
<evidence type="ECO:0000256" key="7">
    <source>
        <dbReference type="ARBA" id="ARBA00023161"/>
    </source>
</evidence>
<feature type="compositionally biased region" description="Low complexity" evidence="11">
    <location>
        <begin position="232"/>
        <end position="256"/>
    </location>
</feature>
<protein>
    <recommendedName>
        <fullName evidence="9">5'-(N(7)-methylguanosine 5'-triphospho)-[mRNA] hydrolase</fullName>
        <ecNumber evidence="9">3.6.1.62</ecNumber>
    </recommendedName>
</protein>
<keyword evidence="7" id="KW-0866">Nonsense-mediated mRNA decay</keyword>
<dbReference type="PANTHER" id="PTHR16290:SF5">
    <property type="entry name" value="MRNA-DECAPPING ENZYME 1B"/>
    <property type="match status" value="1"/>
</dbReference>
<dbReference type="GO" id="GO:0000932">
    <property type="term" value="C:P-body"/>
    <property type="evidence" value="ECO:0007669"/>
    <property type="project" value="TreeGrafter"/>
</dbReference>